<keyword evidence="3 6" id="KW-0808">Transferase</keyword>
<dbReference type="InterPro" id="IPR044430">
    <property type="entry name" value="SETD6_SET"/>
</dbReference>
<dbReference type="PROSITE" id="PS50280">
    <property type="entry name" value="SET"/>
    <property type="match status" value="1"/>
</dbReference>
<dbReference type="SUPFAM" id="SSF82199">
    <property type="entry name" value="SET domain"/>
    <property type="match status" value="1"/>
</dbReference>
<dbReference type="EC" id="2.1.1.-" evidence="6"/>
<dbReference type="OrthoDB" id="341421at2759"/>
<dbReference type="InterPro" id="IPR011383">
    <property type="entry name" value="N-lys_methylase_SETD6"/>
</dbReference>
<comment type="function">
    <text evidence="6">S-adenosyl-L-methionine-dependent protein-lysine N-methyltransferase that monomethylates 60S ribosomal protein L42.</text>
</comment>
<dbReference type="InterPro" id="IPR036464">
    <property type="entry name" value="Rubisco_LSMT_subst-bd_sf"/>
</dbReference>
<dbReference type="Proteomes" id="UP000030651">
    <property type="component" value="Unassembled WGS sequence"/>
</dbReference>
<dbReference type="Pfam" id="PF09273">
    <property type="entry name" value="Rubis-subs-bind"/>
    <property type="match status" value="1"/>
</dbReference>
<evidence type="ECO:0000256" key="1">
    <source>
        <dbReference type="ARBA" id="ARBA00004123"/>
    </source>
</evidence>
<sequence>MADSFASRTESFLNWFKGLPGTTFHSDIQIQDLRQSNRGRGIIATADIPEETVLFTIPRDAIINTLTSDLPKRVPQIFEDSTAGLEDTDNEADEDGDATGPPDSWVSLILVMVYEYLQGEQSKWKPYFDVLPEEFETLMFWTDKELEELQASAIASKIGKDEAENMFRVKVLPAVQEHADVFYPQGAQRLSEDELIALAHRMGSTIMAYAFDLENDEDEPEPEDEDEWMEDKEGQLMMGMVPMADILNADAEFNAHVNHEEGSLTVTSLRPIAAGEEIYNYYGPLSNGDLLRRYGYVTEKHMRHDVVELPWDMVLSALKEQLRLDEKVWGKAINDLEDEEIEDVFVLDRDMEGPDSQGRLHGEKDFRHLPEDLQEQIATLLKAVRKTTPEAIPDKRKRDEISITAIHRALQLRLAQYPTNESQDIAIAQEADNWTSTALASGANVSSEAIKSAHRKKMATVVRVGEKNILQEAIQLAERRLAELNESDKSAEPSAKRKKTSR</sequence>
<dbReference type="STRING" id="1229662.W3XJ54"/>
<dbReference type="AlphaFoldDB" id="W3XJ54"/>
<keyword evidence="4 6" id="KW-0949">S-adenosyl-L-methionine</keyword>
<feature type="compositionally biased region" description="Basic and acidic residues" evidence="7">
    <location>
        <begin position="483"/>
        <end position="495"/>
    </location>
</feature>
<dbReference type="InParanoid" id="W3XJ54"/>
<evidence type="ECO:0000256" key="2">
    <source>
        <dbReference type="ARBA" id="ARBA00022603"/>
    </source>
</evidence>
<dbReference type="FunCoup" id="W3XJ54">
    <property type="interactions" value="274"/>
</dbReference>
<feature type="region of interest" description="Disordered" evidence="7">
    <location>
        <begin position="82"/>
        <end position="101"/>
    </location>
</feature>
<evidence type="ECO:0000259" key="8">
    <source>
        <dbReference type="PROSITE" id="PS50280"/>
    </source>
</evidence>
<dbReference type="Gene3D" id="3.90.1420.10">
    <property type="entry name" value="Rubisco LSMT, substrate-binding domain"/>
    <property type="match status" value="1"/>
</dbReference>
<dbReference type="Gene3D" id="3.90.1410.10">
    <property type="entry name" value="set domain protein methyltransferase, domain 1"/>
    <property type="match status" value="1"/>
</dbReference>
<evidence type="ECO:0000256" key="5">
    <source>
        <dbReference type="ARBA" id="ARBA00023242"/>
    </source>
</evidence>
<dbReference type="GO" id="GO:0032259">
    <property type="term" value="P:methylation"/>
    <property type="evidence" value="ECO:0007669"/>
    <property type="project" value="UniProtKB-KW"/>
</dbReference>
<dbReference type="InterPro" id="IPR046341">
    <property type="entry name" value="SET_dom_sf"/>
</dbReference>
<dbReference type="PANTHER" id="PTHR13271:SF34">
    <property type="entry name" value="N-LYSINE METHYLTRANSFERASE SETD6"/>
    <property type="match status" value="1"/>
</dbReference>
<name>W3XJ54_PESFW</name>
<dbReference type="EMBL" id="KI912110">
    <property type="protein sequence ID" value="ETS86098.1"/>
    <property type="molecule type" value="Genomic_DNA"/>
</dbReference>
<evidence type="ECO:0000256" key="7">
    <source>
        <dbReference type="SAM" id="MobiDB-lite"/>
    </source>
</evidence>
<comment type="subcellular location">
    <subcellularLocation>
        <location evidence="1 6">Nucleus</location>
    </subcellularLocation>
</comment>
<dbReference type="InterPro" id="IPR015353">
    <property type="entry name" value="Rubisco_LSMT_subst-bd"/>
</dbReference>
<dbReference type="KEGG" id="pfy:PFICI_04123"/>
<keyword evidence="10" id="KW-1185">Reference proteome</keyword>
<dbReference type="OMA" id="WEGLIIC"/>
<keyword evidence="2 6" id="KW-0489">Methyltransferase</keyword>
<dbReference type="PANTHER" id="PTHR13271">
    <property type="entry name" value="UNCHARACTERIZED PUTATIVE METHYLTRANSFERASE"/>
    <property type="match status" value="1"/>
</dbReference>
<proteinExistence type="inferred from homology"/>
<evidence type="ECO:0000256" key="4">
    <source>
        <dbReference type="ARBA" id="ARBA00022691"/>
    </source>
</evidence>
<reference evidence="10" key="1">
    <citation type="journal article" date="2015" name="BMC Genomics">
        <title>Genomic and transcriptomic analysis of the endophytic fungus Pestalotiopsis fici reveals its lifestyle and high potential for synthesis of natural products.</title>
        <authorList>
            <person name="Wang X."/>
            <person name="Zhang X."/>
            <person name="Liu L."/>
            <person name="Xiang M."/>
            <person name="Wang W."/>
            <person name="Sun X."/>
            <person name="Che Y."/>
            <person name="Guo L."/>
            <person name="Liu G."/>
            <person name="Guo L."/>
            <person name="Wang C."/>
            <person name="Yin W.B."/>
            <person name="Stadler M."/>
            <person name="Zhang X."/>
            <person name="Liu X."/>
        </authorList>
    </citation>
    <scope>NUCLEOTIDE SEQUENCE [LARGE SCALE GENOMIC DNA]</scope>
    <source>
        <strain evidence="10">W106-1 / CGMCC3.15140</strain>
    </source>
</reference>
<dbReference type="GeneID" id="19269136"/>
<dbReference type="CDD" id="cd19178">
    <property type="entry name" value="SET_SETD6"/>
    <property type="match status" value="1"/>
</dbReference>
<dbReference type="InterPro" id="IPR050600">
    <property type="entry name" value="SETD3_SETD6_MTase"/>
</dbReference>
<dbReference type="SUPFAM" id="SSF81822">
    <property type="entry name" value="RuBisCo LSMT C-terminal, substrate-binding domain"/>
    <property type="match status" value="1"/>
</dbReference>
<evidence type="ECO:0000256" key="6">
    <source>
        <dbReference type="PIRNR" id="PIRNR011771"/>
    </source>
</evidence>
<evidence type="ECO:0000313" key="9">
    <source>
        <dbReference type="EMBL" id="ETS86098.1"/>
    </source>
</evidence>
<dbReference type="eggNOG" id="KOG1338">
    <property type="taxonomic scope" value="Eukaryota"/>
</dbReference>
<dbReference type="RefSeq" id="XP_007830895.1">
    <property type="nucleotide sequence ID" value="XM_007832704.1"/>
</dbReference>
<organism evidence="9 10">
    <name type="scientific">Pestalotiopsis fici (strain W106-1 / CGMCC3.15140)</name>
    <dbReference type="NCBI Taxonomy" id="1229662"/>
    <lineage>
        <taxon>Eukaryota</taxon>
        <taxon>Fungi</taxon>
        <taxon>Dikarya</taxon>
        <taxon>Ascomycota</taxon>
        <taxon>Pezizomycotina</taxon>
        <taxon>Sordariomycetes</taxon>
        <taxon>Xylariomycetidae</taxon>
        <taxon>Amphisphaeriales</taxon>
        <taxon>Sporocadaceae</taxon>
        <taxon>Pestalotiopsis</taxon>
    </lineage>
</organism>
<feature type="domain" description="SET" evidence="8">
    <location>
        <begin position="26"/>
        <end position="283"/>
    </location>
</feature>
<evidence type="ECO:0000313" key="10">
    <source>
        <dbReference type="Proteomes" id="UP000030651"/>
    </source>
</evidence>
<dbReference type="Pfam" id="PF00856">
    <property type="entry name" value="SET"/>
    <property type="match status" value="1"/>
</dbReference>
<feature type="compositionally biased region" description="Acidic residues" evidence="7">
    <location>
        <begin position="86"/>
        <end position="97"/>
    </location>
</feature>
<comment type="similarity">
    <text evidence="6">Belongs to the class V-like SAM-binding methyltransferase superfamily. Histone-lysine methyltransferase family. SETD6 subfamily.</text>
</comment>
<accession>W3XJ54</accession>
<dbReference type="FunFam" id="3.90.1410.10:FF:000007">
    <property type="entry name" value="Ribosomal lysine N-methyltransferase 4"/>
    <property type="match status" value="1"/>
</dbReference>
<evidence type="ECO:0000256" key="3">
    <source>
        <dbReference type="ARBA" id="ARBA00022679"/>
    </source>
</evidence>
<feature type="region of interest" description="Disordered" evidence="7">
    <location>
        <begin position="483"/>
        <end position="502"/>
    </location>
</feature>
<gene>
    <name evidence="9" type="ORF">PFICI_04123</name>
</gene>
<dbReference type="PIRSF" id="PIRSF011771">
    <property type="entry name" value="RMS1_SET"/>
    <property type="match status" value="1"/>
</dbReference>
<dbReference type="GO" id="GO:0016279">
    <property type="term" value="F:protein-lysine N-methyltransferase activity"/>
    <property type="evidence" value="ECO:0007669"/>
    <property type="project" value="UniProtKB-UniRule"/>
</dbReference>
<keyword evidence="5 6" id="KW-0539">Nucleus</keyword>
<protein>
    <recommendedName>
        <fullName evidence="6">Ribosomal lysine N-methyltransferase 4</fullName>
        <ecNumber evidence="6">2.1.1.-</ecNumber>
    </recommendedName>
</protein>
<dbReference type="InterPro" id="IPR001214">
    <property type="entry name" value="SET_dom"/>
</dbReference>
<dbReference type="HOGENOM" id="CLU_017135_0_0_1"/>
<dbReference type="GO" id="GO:0005634">
    <property type="term" value="C:nucleus"/>
    <property type="evidence" value="ECO:0007669"/>
    <property type="project" value="UniProtKB-SubCell"/>
</dbReference>